<feature type="compositionally biased region" description="Polar residues" evidence="8">
    <location>
        <begin position="464"/>
        <end position="474"/>
    </location>
</feature>
<organism evidence="10 11">
    <name type="scientific">Diabrotica balteata</name>
    <name type="common">Banded cucumber beetle</name>
    <dbReference type="NCBI Taxonomy" id="107213"/>
    <lineage>
        <taxon>Eukaryota</taxon>
        <taxon>Metazoa</taxon>
        <taxon>Ecdysozoa</taxon>
        <taxon>Arthropoda</taxon>
        <taxon>Hexapoda</taxon>
        <taxon>Insecta</taxon>
        <taxon>Pterygota</taxon>
        <taxon>Neoptera</taxon>
        <taxon>Endopterygota</taxon>
        <taxon>Coleoptera</taxon>
        <taxon>Polyphaga</taxon>
        <taxon>Cucujiformia</taxon>
        <taxon>Chrysomeloidea</taxon>
        <taxon>Chrysomelidae</taxon>
        <taxon>Galerucinae</taxon>
        <taxon>Diabroticina</taxon>
        <taxon>Diabroticites</taxon>
        <taxon>Diabrotica</taxon>
    </lineage>
</organism>
<dbReference type="SUPFAM" id="SSF52113">
    <property type="entry name" value="BRCT domain"/>
    <property type="match status" value="1"/>
</dbReference>
<dbReference type="SUPFAM" id="SSF49879">
    <property type="entry name" value="SMAD/FHA domain"/>
    <property type="match status" value="1"/>
</dbReference>
<evidence type="ECO:0000256" key="6">
    <source>
        <dbReference type="ARBA" id="ARBA00023242"/>
    </source>
</evidence>
<evidence type="ECO:0000256" key="5">
    <source>
        <dbReference type="ARBA" id="ARBA00023204"/>
    </source>
</evidence>
<comment type="similarity">
    <text evidence="7">Belongs to the Nibrin family.</text>
</comment>
<dbReference type="GO" id="GO:0007095">
    <property type="term" value="P:mitotic G2 DNA damage checkpoint signaling"/>
    <property type="evidence" value="ECO:0007669"/>
    <property type="project" value="InterPro"/>
</dbReference>
<evidence type="ECO:0000313" key="11">
    <source>
        <dbReference type="Proteomes" id="UP001153709"/>
    </source>
</evidence>
<accession>A0A9P0DWK8</accession>
<proteinExistence type="inferred from homology"/>
<dbReference type="Gene3D" id="2.60.200.20">
    <property type="match status" value="1"/>
</dbReference>
<evidence type="ECO:0000256" key="7">
    <source>
        <dbReference type="ARBA" id="ARBA00044757"/>
    </source>
</evidence>
<dbReference type="Gene3D" id="3.40.50.10980">
    <property type="entry name" value="Nibrin, BRCT2 domain"/>
    <property type="match status" value="1"/>
</dbReference>
<keyword evidence="3" id="KW-0158">Chromosome</keyword>
<comment type="subcellular location">
    <subcellularLocation>
        <location evidence="2">Chromosome</location>
    </subcellularLocation>
    <subcellularLocation>
        <location evidence="1">Nucleus</location>
    </subcellularLocation>
</comment>
<dbReference type="CDD" id="cd22667">
    <property type="entry name" value="FHA_NBN"/>
    <property type="match status" value="1"/>
</dbReference>
<evidence type="ECO:0000259" key="9">
    <source>
        <dbReference type="PROSITE" id="PS50006"/>
    </source>
</evidence>
<dbReference type="EMBL" id="OU898277">
    <property type="protein sequence ID" value="CAH1260141.1"/>
    <property type="molecule type" value="Genomic_DNA"/>
</dbReference>
<reference evidence="10" key="1">
    <citation type="submission" date="2022-01" db="EMBL/GenBank/DDBJ databases">
        <authorList>
            <person name="King R."/>
        </authorList>
    </citation>
    <scope>NUCLEOTIDE SEQUENCE</scope>
</reference>
<gene>
    <name evidence="10" type="ORF">DIABBA_LOCUS3304</name>
</gene>
<evidence type="ECO:0000313" key="10">
    <source>
        <dbReference type="EMBL" id="CAH1260141.1"/>
    </source>
</evidence>
<dbReference type="InterPro" id="IPR032429">
    <property type="entry name" value="Nibrin_BRCT2"/>
</dbReference>
<dbReference type="SMART" id="SM00240">
    <property type="entry name" value="FHA"/>
    <property type="match status" value="1"/>
</dbReference>
<dbReference type="PROSITE" id="PS50006">
    <property type="entry name" value="FHA_DOMAIN"/>
    <property type="match status" value="1"/>
</dbReference>
<evidence type="ECO:0000256" key="8">
    <source>
        <dbReference type="SAM" id="MobiDB-lite"/>
    </source>
</evidence>
<dbReference type="PANTHER" id="PTHR12162:SF0">
    <property type="entry name" value="NIBRIN"/>
    <property type="match status" value="1"/>
</dbReference>
<sequence>MLYFLESINNNTAFYLINQNVFIIGRKKSDILLQEDSSISKQHAKICISNYEVAITDLGSKYKTTVNGTELTPNVEVQLKDKDTIHFGGLGSKYIFRKMNLVTTATQQPTTQKEALKKYLSHIQGKYVDNWNAECTHLTVEKISLTIKVLHALLEDKPTVEPGFWKKFAENVSKNLRPPDISDYNDPPLVEGLLNKVEFKNGIDRKNLFKDKIFLFTLEQERKQVEQLISKAGGSSVAWENNCEEFKRIAASSKEFLVMQSRKDIDDKSYKDIIKLLSKQNRRTIPIQEIAMAIIRGSCEKDCNPEFNRVQEVFARTNKEPSQHKLLAKNTQTQNSIAEPIISKVIAETLDPDQLEAPPIQKKVIQVQEKDVEEVETEKRDIRAEKHSDPVKRLAADTVENNPFKKIKLENRENTNRSNGKDNAECSKDKTSGFLSKKPTREKRKTREDSDSEDSPPEKITKPNPFSNLALTKRSNIEDNPFLSSKQQTGTSKLSSDNPLLSIFSKPVDNTDNMLSCTKDEPREPEDYRHITKVSDDGSGWYSKNSSFHIKKEEKNEYSTELQEFVNLFKNKIVLDVLSDVSIRPNSFRDEVDSKVQTNGKNFKKFKKIKPLHPQITIIGNEFFKNSQFGDTTGIHDSRRRIIYDSDDEQPSKFKQRKTLKSFLI</sequence>
<dbReference type="PANTHER" id="PTHR12162">
    <property type="entry name" value="NIBRIN-RELATED"/>
    <property type="match status" value="1"/>
</dbReference>
<feature type="region of interest" description="Disordered" evidence="8">
    <location>
        <begin position="368"/>
        <end position="507"/>
    </location>
</feature>
<feature type="compositionally biased region" description="Polar residues" evidence="8">
    <location>
        <begin position="482"/>
        <end position="499"/>
    </location>
</feature>
<feature type="compositionally biased region" description="Basic and acidic residues" evidence="8">
    <location>
        <begin position="377"/>
        <end position="395"/>
    </location>
</feature>
<dbReference type="Pfam" id="PF00498">
    <property type="entry name" value="FHA"/>
    <property type="match status" value="1"/>
</dbReference>
<dbReference type="Pfam" id="PF16508">
    <property type="entry name" value="NIBRIN_BRCT_II"/>
    <property type="match status" value="1"/>
</dbReference>
<keyword evidence="4" id="KW-0227">DNA damage</keyword>
<dbReference type="InterPro" id="IPR008984">
    <property type="entry name" value="SMAD_FHA_dom_sf"/>
</dbReference>
<name>A0A9P0DWK8_DIABA</name>
<dbReference type="GO" id="GO:0005694">
    <property type="term" value="C:chromosome"/>
    <property type="evidence" value="ECO:0007669"/>
    <property type="project" value="UniProtKB-SubCell"/>
</dbReference>
<keyword evidence="5" id="KW-0234">DNA repair</keyword>
<dbReference type="AlphaFoldDB" id="A0A9P0DWK8"/>
<dbReference type="InterPro" id="IPR043014">
    <property type="entry name" value="Nibrin_BRCT2_sf"/>
</dbReference>
<dbReference type="CDD" id="cd17741">
    <property type="entry name" value="BRCT_nibrin"/>
    <property type="match status" value="1"/>
</dbReference>
<dbReference type="InterPro" id="IPR036420">
    <property type="entry name" value="BRCT_dom_sf"/>
</dbReference>
<evidence type="ECO:0000256" key="2">
    <source>
        <dbReference type="ARBA" id="ARBA00004286"/>
    </source>
</evidence>
<evidence type="ECO:0000256" key="3">
    <source>
        <dbReference type="ARBA" id="ARBA00022454"/>
    </source>
</evidence>
<dbReference type="Gene3D" id="3.40.50.10190">
    <property type="entry name" value="BRCT domain"/>
    <property type="match status" value="1"/>
</dbReference>
<keyword evidence="11" id="KW-1185">Reference proteome</keyword>
<dbReference type="InterPro" id="IPR040227">
    <property type="entry name" value="Nibrin-rel"/>
</dbReference>
<dbReference type="GO" id="GO:0030870">
    <property type="term" value="C:Mre11 complex"/>
    <property type="evidence" value="ECO:0007669"/>
    <property type="project" value="InterPro"/>
</dbReference>
<dbReference type="OrthoDB" id="552194at2759"/>
<dbReference type="Proteomes" id="UP001153709">
    <property type="component" value="Chromosome 2"/>
</dbReference>
<keyword evidence="6" id="KW-0539">Nucleus</keyword>
<feature type="compositionally biased region" description="Basic and acidic residues" evidence="8">
    <location>
        <begin position="407"/>
        <end position="431"/>
    </location>
</feature>
<protein>
    <recommendedName>
        <fullName evidence="9">FHA domain-containing protein</fullName>
    </recommendedName>
</protein>
<evidence type="ECO:0000256" key="1">
    <source>
        <dbReference type="ARBA" id="ARBA00004123"/>
    </source>
</evidence>
<dbReference type="GO" id="GO:0003684">
    <property type="term" value="F:damaged DNA binding"/>
    <property type="evidence" value="ECO:0007669"/>
    <property type="project" value="TreeGrafter"/>
</dbReference>
<evidence type="ECO:0000256" key="4">
    <source>
        <dbReference type="ARBA" id="ARBA00022763"/>
    </source>
</evidence>
<feature type="domain" description="FHA" evidence="9">
    <location>
        <begin position="22"/>
        <end position="71"/>
    </location>
</feature>
<dbReference type="GO" id="GO:0000724">
    <property type="term" value="P:double-strand break repair via homologous recombination"/>
    <property type="evidence" value="ECO:0007669"/>
    <property type="project" value="TreeGrafter"/>
</dbReference>
<dbReference type="InterPro" id="IPR000253">
    <property type="entry name" value="FHA_dom"/>
</dbReference>